<feature type="domain" description="PDZ" evidence="2">
    <location>
        <begin position="105"/>
        <end position="186"/>
    </location>
</feature>
<organism evidence="5">
    <name type="scientific">Haemonchus placei</name>
    <name type="common">Barber's pole worm</name>
    <dbReference type="NCBI Taxonomy" id="6290"/>
    <lineage>
        <taxon>Eukaryota</taxon>
        <taxon>Metazoa</taxon>
        <taxon>Ecdysozoa</taxon>
        <taxon>Nematoda</taxon>
        <taxon>Chromadorea</taxon>
        <taxon>Rhabditida</taxon>
        <taxon>Rhabditina</taxon>
        <taxon>Rhabditomorpha</taxon>
        <taxon>Strongyloidea</taxon>
        <taxon>Trichostrongylidae</taxon>
        <taxon>Haemonchus</taxon>
    </lineage>
</organism>
<proteinExistence type="predicted"/>
<keyword evidence="4" id="KW-1185">Reference proteome</keyword>
<dbReference type="AlphaFoldDB" id="A0A0N4W232"/>
<evidence type="ECO:0000313" key="4">
    <source>
        <dbReference type="Proteomes" id="UP000268014"/>
    </source>
</evidence>
<protein>
    <submittedName>
        <fullName evidence="5">PDZ domain-containing protein</fullName>
    </submittedName>
</protein>
<sequence length="315" mass="34306">MQQQDAALKRVIKEVKFKTKISGGVEVQDSKVVAMLPSSELLGTIFVGDQIVAVNGMPTPTTQEFNTAVNSKLPGSVMFEFMRDEMCSYEMKQLTPWRPGHDLFQVSLTWRSGGTPIGLLIHRDFSGRIVIAMVESGCTASKVIKPGDQLLKVNHAEVKDRDVARQMINESINASKKVTLTVERYVADRLPSPTLRTAIPPVTASKSQRAAARTPVGSQRSIKAPKPVAPVLNTKLDVALPADVLAILEANKEFFLVECTQPPCLKKPAKSSENVVLPGNEQSHMALPQSLSTETVIPYDPSPKALKITPKRVGS</sequence>
<dbReference type="PANTHER" id="PTHR31327">
    <property type="entry name" value="SPERM MEIOSIS PDZ DOMAIN CONTAINING PROTEINS-RELATED"/>
    <property type="match status" value="1"/>
</dbReference>
<dbReference type="Pfam" id="PF00595">
    <property type="entry name" value="PDZ"/>
    <property type="match status" value="1"/>
</dbReference>
<feature type="region of interest" description="Disordered" evidence="1">
    <location>
        <begin position="203"/>
        <end position="222"/>
    </location>
</feature>
<evidence type="ECO:0000259" key="2">
    <source>
        <dbReference type="PROSITE" id="PS50106"/>
    </source>
</evidence>
<evidence type="ECO:0000256" key="1">
    <source>
        <dbReference type="SAM" id="MobiDB-lite"/>
    </source>
</evidence>
<dbReference type="Gene3D" id="2.30.42.10">
    <property type="match status" value="1"/>
</dbReference>
<dbReference type="SMART" id="SM00228">
    <property type="entry name" value="PDZ"/>
    <property type="match status" value="2"/>
</dbReference>
<dbReference type="OrthoDB" id="5852987at2759"/>
<reference evidence="3 4" key="2">
    <citation type="submission" date="2018-11" db="EMBL/GenBank/DDBJ databases">
        <authorList>
            <consortium name="Pathogen Informatics"/>
        </authorList>
    </citation>
    <scope>NUCLEOTIDE SEQUENCE [LARGE SCALE GENOMIC DNA]</scope>
    <source>
        <strain evidence="3 4">MHpl1</strain>
    </source>
</reference>
<accession>A0A0N4W232</accession>
<evidence type="ECO:0000313" key="3">
    <source>
        <dbReference type="EMBL" id="VDO21586.1"/>
    </source>
</evidence>
<dbReference type="Proteomes" id="UP000268014">
    <property type="component" value="Unassembled WGS sequence"/>
</dbReference>
<dbReference type="InterPro" id="IPR001478">
    <property type="entry name" value="PDZ"/>
</dbReference>
<evidence type="ECO:0000313" key="5">
    <source>
        <dbReference type="WBParaSite" id="HPLM_0000374701-mRNA-1"/>
    </source>
</evidence>
<dbReference type="InterPro" id="IPR036034">
    <property type="entry name" value="PDZ_sf"/>
</dbReference>
<dbReference type="PROSITE" id="PS50106">
    <property type="entry name" value="PDZ"/>
    <property type="match status" value="1"/>
</dbReference>
<dbReference type="WBParaSite" id="HPLM_0000374701-mRNA-1">
    <property type="protein sequence ID" value="HPLM_0000374701-mRNA-1"/>
    <property type="gene ID" value="HPLM_0000374701"/>
</dbReference>
<dbReference type="EMBL" id="UZAF01016144">
    <property type="protein sequence ID" value="VDO21586.1"/>
    <property type="molecule type" value="Genomic_DNA"/>
</dbReference>
<dbReference type="CDD" id="cd00136">
    <property type="entry name" value="PDZ_canonical"/>
    <property type="match status" value="1"/>
</dbReference>
<dbReference type="InterPro" id="IPR040264">
    <property type="entry name" value="T15H9.4-like"/>
</dbReference>
<reference evidence="5" key="1">
    <citation type="submission" date="2017-02" db="UniProtKB">
        <authorList>
            <consortium name="WormBaseParasite"/>
        </authorList>
    </citation>
    <scope>IDENTIFICATION</scope>
</reference>
<dbReference type="PANTHER" id="PTHR31327:SF5">
    <property type="entry name" value="PDZ DOMAIN-CONTAINING PROTEIN"/>
    <property type="match status" value="1"/>
</dbReference>
<gene>
    <name evidence="3" type="ORF">HPLM_LOCUS3739</name>
</gene>
<name>A0A0N4W232_HAEPC</name>
<dbReference type="OMA" id="NEQSHMA"/>
<dbReference type="SUPFAM" id="SSF50156">
    <property type="entry name" value="PDZ domain-like"/>
    <property type="match status" value="2"/>
</dbReference>